<protein>
    <submittedName>
        <fullName evidence="2">Uncharacterized protein</fullName>
    </submittedName>
</protein>
<organism evidence="2">
    <name type="scientific">Pseudo-nitzschia australis</name>
    <dbReference type="NCBI Taxonomy" id="44445"/>
    <lineage>
        <taxon>Eukaryota</taxon>
        <taxon>Sar</taxon>
        <taxon>Stramenopiles</taxon>
        <taxon>Ochrophyta</taxon>
        <taxon>Bacillariophyta</taxon>
        <taxon>Bacillariophyceae</taxon>
        <taxon>Bacillariophycidae</taxon>
        <taxon>Bacillariales</taxon>
        <taxon>Bacillariaceae</taxon>
        <taxon>Pseudo-nitzschia</taxon>
    </lineage>
</organism>
<feature type="compositionally biased region" description="Low complexity" evidence="1">
    <location>
        <begin position="1"/>
        <end position="11"/>
    </location>
</feature>
<accession>A0A7S4AU13</accession>
<proteinExistence type="predicted"/>
<reference evidence="2" key="1">
    <citation type="submission" date="2021-01" db="EMBL/GenBank/DDBJ databases">
        <authorList>
            <person name="Corre E."/>
            <person name="Pelletier E."/>
            <person name="Niang G."/>
            <person name="Scheremetjew M."/>
            <person name="Finn R."/>
            <person name="Kale V."/>
            <person name="Holt S."/>
            <person name="Cochrane G."/>
            <person name="Meng A."/>
            <person name="Brown T."/>
            <person name="Cohen L."/>
        </authorList>
    </citation>
    <scope>NUCLEOTIDE SEQUENCE</scope>
    <source>
        <strain evidence="2">10249 10 AB</strain>
    </source>
</reference>
<name>A0A7S4AU13_9STRA</name>
<evidence type="ECO:0000256" key="1">
    <source>
        <dbReference type="SAM" id="MobiDB-lite"/>
    </source>
</evidence>
<dbReference type="EMBL" id="HBIX01029329">
    <property type="protein sequence ID" value="CAE0726959.1"/>
    <property type="molecule type" value="Transcribed_RNA"/>
</dbReference>
<sequence>MAKLQSSSSSSNPKKAIEQPKTKTSLLYVTLALPETSKSDNSNNLAVTTTLSTFHKITLDIYRMRYQLNVRELALPNIFGPFEEGAGWLLSEEFIRRAHEFMYDDENKHHHYNKRQRYAYSYTSTTTAADTDTDSKTVAPISLNMNQPIISITDAVRSILVAGRSGQVSDDQTSVPILALTKSRTTTLLKLSKTLMPLLLNSSHHQHNNSKDQKRKTVVNKTLLPILAWQYKRYNPYQDPIDFDFSPVENVQISTLGLVNTRHQLLEDSKTMHSVAISQLERRQHDMFPCITTCASYVKCTESVWDTKVSIAKQATQDCNFVLYTVDFSSTLETIPVMRESINDVPWPRDSFCQLAFVSSSSTIVQNATQEKVNAEENDAKGEGNVKERIDEWNGKVSNNGWTLVWIDEDEDSIPPMDSVLPKIVPETLMHESVQYVFYLETQHFEILPPMQLMWFLMGRQLISAEKTKKDVSLESHKEWLIPEQHIALFSHTYKDTDVEHLDQSRPDFMVRAAQFILEQNTKINESKRDDQMQQLKNTRQLQAYANSLMWRKEEAVKFELVDTPLMIYPIYNRRGRQLRCEWYEEQLFWSNEDNINLEGLSLSYVLYRWHRQKRLFPKIDDERWGEMIMLGENGKTLPRSAAKFKNLVDKVEGRKEMGPLFDPLHFVKLHSPLNARKFYEYESS</sequence>
<gene>
    <name evidence="2" type="ORF">PAUS00366_LOCUS19719</name>
</gene>
<dbReference type="AlphaFoldDB" id="A0A7S4AU13"/>
<evidence type="ECO:0000313" key="2">
    <source>
        <dbReference type="EMBL" id="CAE0726959.1"/>
    </source>
</evidence>
<feature type="region of interest" description="Disordered" evidence="1">
    <location>
        <begin position="1"/>
        <end position="20"/>
    </location>
</feature>